<feature type="region of interest" description="Disordered" evidence="5">
    <location>
        <begin position="1"/>
        <end position="39"/>
    </location>
</feature>
<keyword evidence="2 6" id="KW-0812">Transmembrane</keyword>
<dbReference type="PANTHER" id="PTHR22950">
    <property type="entry name" value="AMINO ACID TRANSPORTER"/>
    <property type="match status" value="1"/>
</dbReference>
<name>A0A7J6MCS9_PERCH</name>
<keyword evidence="9" id="KW-1185">Reference proteome</keyword>
<evidence type="ECO:0000313" key="8">
    <source>
        <dbReference type="EMBL" id="KAF4669176.1"/>
    </source>
</evidence>
<evidence type="ECO:0000256" key="5">
    <source>
        <dbReference type="SAM" id="MobiDB-lite"/>
    </source>
</evidence>
<feature type="domain" description="Amino acid transporter transmembrane" evidence="7">
    <location>
        <begin position="51"/>
        <end position="458"/>
    </location>
</feature>
<feature type="transmembrane region" description="Helical" evidence="6">
    <location>
        <begin position="375"/>
        <end position="395"/>
    </location>
</feature>
<evidence type="ECO:0000256" key="2">
    <source>
        <dbReference type="ARBA" id="ARBA00022692"/>
    </source>
</evidence>
<keyword evidence="3 6" id="KW-1133">Transmembrane helix</keyword>
<proteinExistence type="predicted"/>
<feature type="transmembrane region" description="Helical" evidence="6">
    <location>
        <begin position="160"/>
        <end position="182"/>
    </location>
</feature>
<accession>A0A7J6MCS9</accession>
<feature type="transmembrane region" description="Helical" evidence="6">
    <location>
        <begin position="268"/>
        <end position="289"/>
    </location>
</feature>
<feature type="transmembrane region" description="Helical" evidence="6">
    <location>
        <begin position="124"/>
        <end position="148"/>
    </location>
</feature>
<feature type="transmembrane region" description="Helical" evidence="6">
    <location>
        <begin position="401"/>
        <end position="426"/>
    </location>
</feature>
<organism evidence="8 9">
    <name type="scientific">Perkinsus chesapeaki</name>
    <name type="common">Clam parasite</name>
    <name type="synonym">Perkinsus andrewsi</name>
    <dbReference type="NCBI Taxonomy" id="330153"/>
    <lineage>
        <taxon>Eukaryota</taxon>
        <taxon>Sar</taxon>
        <taxon>Alveolata</taxon>
        <taxon>Perkinsozoa</taxon>
        <taxon>Perkinsea</taxon>
        <taxon>Perkinsida</taxon>
        <taxon>Perkinsidae</taxon>
        <taxon>Perkinsus</taxon>
    </lineage>
</organism>
<dbReference type="OrthoDB" id="438545at2759"/>
<dbReference type="Proteomes" id="UP000591131">
    <property type="component" value="Unassembled WGS sequence"/>
</dbReference>
<evidence type="ECO:0000256" key="1">
    <source>
        <dbReference type="ARBA" id="ARBA00004141"/>
    </source>
</evidence>
<evidence type="ECO:0000256" key="4">
    <source>
        <dbReference type="ARBA" id="ARBA00023136"/>
    </source>
</evidence>
<comment type="subcellular location">
    <subcellularLocation>
        <location evidence="1">Membrane</location>
        <topology evidence="1">Multi-pass membrane protein</topology>
    </subcellularLocation>
</comment>
<dbReference type="GO" id="GO:0015179">
    <property type="term" value="F:L-amino acid transmembrane transporter activity"/>
    <property type="evidence" value="ECO:0007669"/>
    <property type="project" value="TreeGrafter"/>
</dbReference>
<keyword evidence="4 6" id="KW-0472">Membrane</keyword>
<evidence type="ECO:0000313" key="9">
    <source>
        <dbReference type="Proteomes" id="UP000591131"/>
    </source>
</evidence>
<feature type="transmembrane region" description="Helical" evidence="6">
    <location>
        <begin position="438"/>
        <end position="461"/>
    </location>
</feature>
<feature type="compositionally biased region" description="Polar residues" evidence="5">
    <location>
        <begin position="22"/>
        <end position="36"/>
    </location>
</feature>
<dbReference type="AlphaFoldDB" id="A0A7J6MCS9"/>
<evidence type="ECO:0000256" key="3">
    <source>
        <dbReference type="ARBA" id="ARBA00022989"/>
    </source>
</evidence>
<dbReference type="InterPro" id="IPR013057">
    <property type="entry name" value="AA_transpt_TM"/>
</dbReference>
<evidence type="ECO:0000259" key="7">
    <source>
        <dbReference type="Pfam" id="PF01490"/>
    </source>
</evidence>
<feature type="transmembrane region" description="Helical" evidence="6">
    <location>
        <begin position="229"/>
        <end position="247"/>
    </location>
</feature>
<reference evidence="8 9" key="1">
    <citation type="submission" date="2020-04" db="EMBL/GenBank/DDBJ databases">
        <title>Perkinsus chesapeaki whole genome sequence.</title>
        <authorList>
            <person name="Bogema D.R."/>
        </authorList>
    </citation>
    <scope>NUCLEOTIDE SEQUENCE [LARGE SCALE GENOMIC DNA]</scope>
    <source>
        <strain evidence="8">ATCC PRA-425</strain>
    </source>
</reference>
<evidence type="ECO:0000256" key="6">
    <source>
        <dbReference type="SAM" id="Phobius"/>
    </source>
</evidence>
<protein>
    <recommendedName>
        <fullName evidence="7">Amino acid transporter transmembrane domain-containing protein</fullName>
    </recommendedName>
</protein>
<dbReference type="EMBL" id="JAAPAO010000175">
    <property type="protein sequence ID" value="KAF4669176.1"/>
    <property type="molecule type" value="Genomic_DNA"/>
</dbReference>
<dbReference type="Pfam" id="PF01490">
    <property type="entry name" value="Aa_trans"/>
    <property type="match status" value="1"/>
</dbReference>
<sequence>MSSATAALESKPQYHRLGSGGSATTLATPDLGQSGNNKDKKKSFSLKIVPGGVTQSMFTLISTSMGGGVLCLPYVMKQAGVINGVILLTLSSGIALLTMYLLMECAQRTGRGSYGSLLGSCCGKWSAVVMDVIMFFYGMGTMTAYLILEGDFLPALMAWIGSRVSRTVCICVVALVAVPLILPEKLSVLRHVTPISTAALIFTAICTLIQAPGRAQALPEDMSVDLASFGWPLLKCLTITLFAYICHTNVVPVANEMVDPTPKKSFQVCFRVAVVQLGFYVLIGVSGYLSFLGTTHQNYITNYPHDDVLINLCRLAMALSLMCSIPINTNPTARAAVHFITSMKEVMTSSHHQPLLPGRERLPSNLRTESRREKILRISISLALLVVTLTIAILVPGIADVVSLLGGSLGTLLLATCPCIIFARVMKQEASRPLGKTIIWTLIIVTVVAMFAVCIMVTNAMGITHIPLAVN</sequence>
<feature type="transmembrane region" description="Helical" evidence="6">
    <location>
        <begin position="81"/>
        <end position="103"/>
    </location>
</feature>
<gene>
    <name evidence="8" type="ORF">FOL47_002657</name>
</gene>
<comment type="caution">
    <text evidence="8">The sequence shown here is derived from an EMBL/GenBank/DDBJ whole genome shotgun (WGS) entry which is preliminary data.</text>
</comment>
<feature type="transmembrane region" description="Helical" evidence="6">
    <location>
        <begin position="48"/>
        <end position="75"/>
    </location>
</feature>
<dbReference type="GO" id="GO:0016020">
    <property type="term" value="C:membrane"/>
    <property type="evidence" value="ECO:0007669"/>
    <property type="project" value="UniProtKB-SubCell"/>
</dbReference>
<feature type="transmembrane region" description="Helical" evidence="6">
    <location>
        <begin position="194"/>
        <end position="213"/>
    </location>
</feature>